<evidence type="ECO:0000256" key="1">
    <source>
        <dbReference type="SAM" id="SignalP"/>
    </source>
</evidence>
<gene>
    <name evidence="2" type="ORF">TSPGSL018_5664</name>
</gene>
<reference evidence="2" key="1">
    <citation type="submission" date="2014-05" db="EMBL/GenBank/DDBJ databases">
        <title>The transcriptome of the halophilic microalga Tetraselmis sp. GSL018 isolated from the Great Salt Lake, Utah.</title>
        <authorList>
            <person name="Jinkerson R.E."/>
            <person name="D'Adamo S."/>
            <person name="Posewitz M.C."/>
        </authorList>
    </citation>
    <scope>NUCLEOTIDE SEQUENCE</scope>
    <source>
        <strain evidence="2">GSL018</strain>
    </source>
</reference>
<feature type="non-terminal residue" evidence="2">
    <location>
        <position position="74"/>
    </location>
</feature>
<feature type="signal peptide" evidence="1">
    <location>
        <begin position="1"/>
        <end position="28"/>
    </location>
</feature>
<sequence length="74" mass="8411">MMLWKTFPYHSLSLPILLPFPYTLSVWSQSVQRNLRPGVAPLFFSEKRTMQYVTVLHASVSVCMHAKCAEPKGG</sequence>
<evidence type="ECO:0008006" key="3">
    <source>
        <dbReference type="Google" id="ProtNLM"/>
    </source>
</evidence>
<proteinExistence type="predicted"/>
<feature type="chain" id="PRO_5001605759" description="Secreted protein" evidence="1">
    <location>
        <begin position="29"/>
        <end position="74"/>
    </location>
</feature>
<name>A0A061RCN7_9CHLO</name>
<dbReference type="EMBL" id="GBEZ01016517">
    <property type="protein sequence ID" value="JAC69738.1"/>
    <property type="molecule type" value="Transcribed_RNA"/>
</dbReference>
<keyword evidence="1" id="KW-0732">Signal</keyword>
<accession>A0A061RCN7</accession>
<evidence type="ECO:0000313" key="2">
    <source>
        <dbReference type="EMBL" id="JAC69738.1"/>
    </source>
</evidence>
<organism evidence="2">
    <name type="scientific">Tetraselmis sp. GSL018</name>
    <dbReference type="NCBI Taxonomy" id="582737"/>
    <lineage>
        <taxon>Eukaryota</taxon>
        <taxon>Viridiplantae</taxon>
        <taxon>Chlorophyta</taxon>
        <taxon>core chlorophytes</taxon>
        <taxon>Chlorodendrophyceae</taxon>
        <taxon>Chlorodendrales</taxon>
        <taxon>Chlorodendraceae</taxon>
        <taxon>Tetraselmis</taxon>
    </lineage>
</organism>
<protein>
    <recommendedName>
        <fullName evidence="3">Secreted protein</fullName>
    </recommendedName>
</protein>
<dbReference type="AlphaFoldDB" id="A0A061RCN7"/>